<accession>A0A7J6VR66</accession>
<proteinExistence type="predicted"/>
<sequence length="92" mass="10444">MIFVRRSDSSSFRAIPMEEHFDALHISVSHVRSEAAIQRSSRVLKEGIRDVSECLPPASAIFASTSHYSIKLVKDICLYCYLPFHQNKPGYT</sequence>
<comment type="caution">
    <text evidence="1">The sequence shown here is derived from an EMBL/GenBank/DDBJ whole genome shotgun (WGS) entry which is preliminary data.</text>
</comment>
<organism evidence="1 2">
    <name type="scientific">Thalictrum thalictroides</name>
    <name type="common">Rue-anemone</name>
    <name type="synonym">Anemone thalictroides</name>
    <dbReference type="NCBI Taxonomy" id="46969"/>
    <lineage>
        <taxon>Eukaryota</taxon>
        <taxon>Viridiplantae</taxon>
        <taxon>Streptophyta</taxon>
        <taxon>Embryophyta</taxon>
        <taxon>Tracheophyta</taxon>
        <taxon>Spermatophyta</taxon>
        <taxon>Magnoliopsida</taxon>
        <taxon>Ranunculales</taxon>
        <taxon>Ranunculaceae</taxon>
        <taxon>Thalictroideae</taxon>
        <taxon>Thalictrum</taxon>
    </lineage>
</organism>
<evidence type="ECO:0000313" key="2">
    <source>
        <dbReference type="Proteomes" id="UP000554482"/>
    </source>
</evidence>
<dbReference type="EMBL" id="JABWDY010027836">
    <property type="protein sequence ID" value="KAF5187576.1"/>
    <property type="molecule type" value="Genomic_DNA"/>
</dbReference>
<dbReference type="AlphaFoldDB" id="A0A7J6VR66"/>
<name>A0A7J6VR66_THATH</name>
<evidence type="ECO:0000313" key="1">
    <source>
        <dbReference type="EMBL" id="KAF5187576.1"/>
    </source>
</evidence>
<dbReference type="Proteomes" id="UP000554482">
    <property type="component" value="Unassembled WGS sequence"/>
</dbReference>
<protein>
    <submittedName>
        <fullName evidence="1">Uncharacterized protein</fullName>
    </submittedName>
</protein>
<reference evidence="1 2" key="1">
    <citation type="submission" date="2020-06" db="EMBL/GenBank/DDBJ databases">
        <title>Transcriptomic and genomic resources for Thalictrum thalictroides and T. hernandezii: Facilitating candidate gene discovery in an emerging model plant lineage.</title>
        <authorList>
            <person name="Arias T."/>
            <person name="Riano-Pachon D.M."/>
            <person name="Di Stilio V.S."/>
        </authorList>
    </citation>
    <scope>NUCLEOTIDE SEQUENCE [LARGE SCALE GENOMIC DNA]</scope>
    <source>
        <strain evidence="2">cv. WT478/WT964</strain>
        <tissue evidence="1">Leaves</tissue>
    </source>
</reference>
<gene>
    <name evidence="1" type="ORF">FRX31_022838</name>
</gene>
<keyword evidence="2" id="KW-1185">Reference proteome</keyword>